<keyword evidence="4 6" id="KW-1133">Transmembrane helix</keyword>
<keyword evidence="3 6" id="KW-0812">Transmembrane</keyword>
<evidence type="ECO:0000256" key="5">
    <source>
        <dbReference type="ARBA" id="ARBA00023136"/>
    </source>
</evidence>
<dbReference type="SUPFAM" id="SSF103473">
    <property type="entry name" value="MFS general substrate transporter"/>
    <property type="match status" value="1"/>
</dbReference>
<evidence type="ECO:0000256" key="4">
    <source>
        <dbReference type="ARBA" id="ARBA00022989"/>
    </source>
</evidence>
<evidence type="ECO:0000259" key="7">
    <source>
        <dbReference type="PROSITE" id="PS50850"/>
    </source>
</evidence>
<reference evidence="8 9" key="1">
    <citation type="submission" date="2020-04" db="EMBL/GenBank/DDBJ databases">
        <title>Novel species.</title>
        <authorList>
            <person name="Teo W.F.A."/>
            <person name="Lipun K."/>
            <person name="Srisuk N."/>
            <person name="Duangmal K."/>
        </authorList>
    </citation>
    <scope>NUCLEOTIDE SEQUENCE [LARGE SCALE GENOMIC DNA]</scope>
    <source>
        <strain evidence="8 9">K13G38</strain>
    </source>
</reference>
<dbReference type="EMBL" id="JAAXLS010000013">
    <property type="protein sequence ID" value="NKQ55205.1"/>
    <property type="molecule type" value="Genomic_DNA"/>
</dbReference>
<feature type="transmembrane region" description="Helical" evidence="6">
    <location>
        <begin position="302"/>
        <end position="318"/>
    </location>
</feature>
<dbReference type="InterPro" id="IPR050189">
    <property type="entry name" value="MFS_Efflux_Transporters"/>
</dbReference>
<evidence type="ECO:0000256" key="1">
    <source>
        <dbReference type="ARBA" id="ARBA00004651"/>
    </source>
</evidence>
<evidence type="ECO:0000256" key="6">
    <source>
        <dbReference type="SAM" id="Phobius"/>
    </source>
</evidence>
<feature type="transmembrane region" description="Helical" evidence="6">
    <location>
        <begin position="85"/>
        <end position="103"/>
    </location>
</feature>
<feature type="transmembrane region" description="Helical" evidence="6">
    <location>
        <begin position="144"/>
        <end position="168"/>
    </location>
</feature>
<dbReference type="InterPro" id="IPR001958">
    <property type="entry name" value="Tet-R_TetA/multi-R_MdtG-like"/>
</dbReference>
<gene>
    <name evidence="8" type="ORF">HFP15_20175</name>
</gene>
<dbReference type="PANTHER" id="PTHR43124:SF3">
    <property type="entry name" value="CHLORAMPHENICOL EFFLUX PUMP RV0191"/>
    <property type="match status" value="1"/>
</dbReference>
<evidence type="ECO:0000313" key="8">
    <source>
        <dbReference type="EMBL" id="NKQ55205.1"/>
    </source>
</evidence>
<feature type="transmembrane region" description="Helical" evidence="6">
    <location>
        <begin position="48"/>
        <end position="73"/>
    </location>
</feature>
<dbReference type="PROSITE" id="PS50850">
    <property type="entry name" value="MFS"/>
    <property type="match status" value="1"/>
</dbReference>
<evidence type="ECO:0000256" key="2">
    <source>
        <dbReference type="ARBA" id="ARBA00022475"/>
    </source>
</evidence>
<keyword evidence="9" id="KW-1185">Reference proteome</keyword>
<dbReference type="InterPro" id="IPR011701">
    <property type="entry name" value="MFS"/>
</dbReference>
<dbReference type="InterPro" id="IPR020846">
    <property type="entry name" value="MFS_dom"/>
</dbReference>
<feature type="transmembrane region" description="Helical" evidence="6">
    <location>
        <begin position="245"/>
        <end position="269"/>
    </location>
</feature>
<sequence>MTRTTTLATRARPRSMLATLLGVSTMTIMASATITPALPGMERHFAAVPHAALLVRLVLTLPGLAIMLSAPVLARLSGRVGRVRVLTACLVLYVLGGASGLVLDWLPGLLIGRALLGVGIAGIMTTSTALLADHYSVHEHGRVLGWQGAAMGFGGVVALLLGGLLAALSWRGPFGIYLLALPILVLVLRYVPEPTVQEEPTGGAGPGDGVWKPRLLALYALMLGGVVVFYTVPTQAPFWLAQVGHAGPVVTGALIAAVNLVMTVIGLNFRRLRARCNFRVLAVTLFAAYAVGLIVVGVAGSLWVAALGMVVVGLGIGLQNPTLNGWVVSSVAPADRTRALGLLTSALFLGQFASPLIAQPVVEATGLGRTFVLAGALGMLVAALLVVLGKRLTATAAEVGR</sequence>
<feature type="transmembrane region" description="Helical" evidence="6">
    <location>
        <begin position="276"/>
        <end position="296"/>
    </location>
</feature>
<dbReference type="Gene3D" id="1.20.1250.20">
    <property type="entry name" value="MFS general substrate transporter like domains"/>
    <property type="match status" value="1"/>
</dbReference>
<proteinExistence type="predicted"/>
<dbReference type="PRINTS" id="PR01035">
    <property type="entry name" value="TCRTETA"/>
</dbReference>
<dbReference type="CDD" id="cd17473">
    <property type="entry name" value="MFS_arabinose_efflux_permease_like"/>
    <property type="match status" value="1"/>
</dbReference>
<organism evidence="8 9">
    <name type="scientific">Amycolatopsis acididurans</name>
    <dbReference type="NCBI Taxonomy" id="2724524"/>
    <lineage>
        <taxon>Bacteria</taxon>
        <taxon>Bacillati</taxon>
        <taxon>Actinomycetota</taxon>
        <taxon>Actinomycetes</taxon>
        <taxon>Pseudonocardiales</taxon>
        <taxon>Pseudonocardiaceae</taxon>
        <taxon>Amycolatopsis</taxon>
    </lineage>
</organism>
<dbReference type="Proteomes" id="UP000715441">
    <property type="component" value="Unassembled WGS sequence"/>
</dbReference>
<feature type="transmembrane region" description="Helical" evidence="6">
    <location>
        <begin position="174"/>
        <end position="191"/>
    </location>
</feature>
<evidence type="ECO:0000313" key="9">
    <source>
        <dbReference type="Proteomes" id="UP000715441"/>
    </source>
</evidence>
<name>A0ABX1J9L7_9PSEU</name>
<feature type="transmembrane region" description="Helical" evidence="6">
    <location>
        <begin position="370"/>
        <end position="388"/>
    </location>
</feature>
<keyword evidence="2" id="KW-1003">Cell membrane</keyword>
<feature type="transmembrane region" description="Helical" evidence="6">
    <location>
        <begin position="339"/>
        <end position="358"/>
    </location>
</feature>
<feature type="transmembrane region" description="Helical" evidence="6">
    <location>
        <begin position="109"/>
        <end position="132"/>
    </location>
</feature>
<accession>A0ABX1J9L7</accession>
<keyword evidence="5 6" id="KW-0472">Membrane</keyword>
<dbReference type="Pfam" id="PF07690">
    <property type="entry name" value="MFS_1"/>
    <property type="match status" value="1"/>
</dbReference>
<comment type="subcellular location">
    <subcellularLocation>
        <location evidence="1">Cell membrane</location>
        <topology evidence="1">Multi-pass membrane protein</topology>
    </subcellularLocation>
</comment>
<dbReference type="RefSeq" id="WP_168517895.1">
    <property type="nucleotide sequence ID" value="NZ_JAAXLS010000013.1"/>
</dbReference>
<protein>
    <submittedName>
        <fullName evidence="8">MFS transporter</fullName>
    </submittedName>
</protein>
<evidence type="ECO:0000256" key="3">
    <source>
        <dbReference type="ARBA" id="ARBA00022692"/>
    </source>
</evidence>
<comment type="caution">
    <text evidence="8">The sequence shown here is derived from an EMBL/GenBank/DDBJ whole genome shotgun (WGS) entry which is preliminary data.</text>
</comment>
<dbReference type="InterPro" id="IPR036259">
    <property type="entry name" value="MFS_trans_sf"/>
</dbReference>
<dbReference type="PANTHER" id="PTHR43124">
    <property type="entry name" value="PURINE EFFLUX PUMP PBUE"/>
    <property type="match status" value="1"/>
</dbReference>
<feature type="transmembrane region" description="Helical" evidence="6">
    <location>
        <begin position="215"/>
        <end position="233"/>
    </location>
</feature>
<feature type="domain" description="Major facilitator superfamily (MFS) profile" evidence="7">
    <location>
        <begin position="16"/>
        <end position="393"/>
    </location>
</feature>